<accession>A0A1S2LYG6</accession>
<proteinExistence type="predicted"/>
<sequence>MKAIVCQEYGPSDVLQLQEVEKPFPKDNEILIKIHATAVNSADWRLRKADPFIVRFFFGFTKPKRAILGGVLAGKVEAVGKAVTRFKQGDQIYGSTGMSLGSYAEYKCLREDAPIALKPQNLSYEAAAAIPFGGMTAIHFLRKVKIESGQKVLIYGASGAVGTAAVQLAKYYGAEVTGVCSTSNLEMVKSLGADKVIDYTINDFTKSGEKYDVIFDTVGKISFFETKSKLTKHGYLLLGSAGVSHTLLGVGTSLVGSKKAIVGVAQEKSEDLVFLKELIEAGKYTSVIDRTYPLDQVPEAHRYAEKGHKKGNVAISIEHEKS</sequence>
<protein>
    <submittedName>
        <fullName evidence="2">NAD(P)-dependent alcohol dehydrogenase</fullName>
    </submittedName>
</protein>
<gene>
    <name evidence="2" type="ORF">BKP37_02400</name>
</gene>
<comment type="caution">
    <text evidence="2">The sequence shown here is derived from an EMBL/GenBank/DDBJ whole genome shotgun (WGS) entry which is preliminary data.</text>
</comment>
<dbReference type="InterPro" id="IPR013154">
    <property type="entry name" value="ADH-like_N"/>
</dbReference>
<dbReference type="Gene3D" id="3.90.180.10">
    <property type="entry name" value="Medium-chain alcohol dehydrogenases, catalytic domain"/>
    <property type="match status" value="1"/>
</dbReference>
<dbReference type="Pfam" id="PF08240">
    <property type="entry name" value="ADH_N"/>
    <property type="match status" value="1"/>
</dbReference>
<evidence type="ECO:0000313" key="2">
    <source>
        <dbReference type="EMBL" id="OIJ17376.1"/>
    </source>
</evidence>
<evidence type="ECO:0000259" key="1">
    <source>
        <dbReference type="SMART" id="SM00829"/>
    </source>
</evidence>
<name>A0A1S2LYG6_9BACI</name>
<dbReference type="Pfam" id="PF13602">
    <property type="entry name" value="ADH_zinc_N_2"/>
    <property type="match status" value="1"/>
</dbReference>
<evidence type="ECO:0000313" key="3">
    <source>
        <dbReference type="Proteomes" id="UP000179524"/>
    </source>
</evidence>
<dbReference type="Proteomes" id="UP000179524">
    <property type="component" value="Unassembled WGS sequence"/>
</dbReference>
<dbReference type="InterPro" id="IPR020843">
    <property type="entry name" value="ER"/>
</dbReference>
<organism evidence="2 3">
    <name type="scientific">Anaerobacillus alkalilacustris</name>
    <dbReference type="NCBI Taxonomy" id="393763"/>
    <lineage>
        <taxon>Bacteria</taxon>
        <taxon>Bacillati</taxon>
        <taxon>Bacillota</taxon>
        <taxon>Bacilli</taxon>
        <taxon>Bacillales</taxon>
        <taxon>Bacillaceae</taxon>
        <taxon>Anaerobacillus</taxon>
    </lineage>
</organism>
<dbReference type="PANTHER" id="PTHR44013:SF1">
    <property type="entry name" value="ZINC-TYPE ALCOHOL DEHYDROGENASE-LIKE PROTEIN C16A3.02C"/>
    <property type="match status" value="1"/>
</dbReference>
<dbReference type="RefSeq" id="WP_071308100.1">
    <property type="nucleotide sequence ID" value="NZ_MLQR01000001.1"/>
</dbReference>
<dbReference type="AlphaFoldDB" id="A0A1S2LYG6"/>
<dbReference type="InterPro" id="IPR052733">
    <property type="entry name" value="Chloroplast_QOR"/>
</dbReference>
<reference evidence="2 3" key="1">
    <citation type="submission" date="2016-10" db="EMBL/GenBank/DDBJ databases">
        <title>Draft genome sequences of four alkaliphilic bacteria belonging to the Anaerobacillus genus.</title>
        <authorList>
            <person name="Bassil N.M."/>
            <person name="Lloyd J.R."/>
        </authorList>
    </citation>
    <scope>NUCLEOTIDE SEQUENCE [LARGE SCALE GENOMIC DNA]</scope>
    <source>
        <strain evidence="2 3">DSM 18345</strain>
    </source>
</reference>
<dbReference type="PANTHER" id="PTHR44013">
    <property type="entry name" value="ZINC-TYPE ALCOHOL DEHYDROGENASE-LIKE PROTEIN C16A3.02C"/>
    <property type="match status" value="1"/>
</dbReference>
<dbReference type="SUPFAM" id="SSF51735">
    <property type="entry name" value="NAD(P)-binding Rossmann-fold domains"/>
    <property type="match status" value="1"/>
</dbReference>
<dbReference type="EMBL" id="MLQR01000001">
    <property type="protein sequence ID" value="OIJ17376.1"/>
    <property type="molecule type" value="Genomic_DNA"/>
</dbReference>
<dbReference type="GO" id="GO:0016491">
    <property type="term" value="F:oxidoreductase activity"/>
    <property type="evidence" value="ECO:0007669"/>
    <property type="project" value="InterPro"/>
</dbReference>
<dbReference type="InterPro" id="IPR011032">
    <property type="entry name" value="GroES-like_sf"/>
</dbReference>
<dbReference type="InterPro" id="IPR036291">
    <property type="entry name" value="NAD(P)-bd_dom_sf"/>
</dbReference>
<dbReference type="CDD" id="cd08267">
    <property type="entry name" value="MDR1"/>
    <property type="match status" value="1"/>
</dbReference>
<dbReference type="Gene3D" id="3.40.50.720">
    <property type="entry name" value="NAD(P)-binding Rossmann-like Domain"/>
    <property type="match status" value="1"/>
</dbReference>
<dbReference type="SUPFAM" id="SSF50129">
    <property type="entry name" value="GroES-like"/>
    <property type="match status" value="1"/>
</dbReference>
<feature type="domain" description="Enoyl reductase (ER)" evidence="1">
    <location>
        <begin position="10"/>
        <end position="315"/>
    </location>
</feature>
<dbReference type="SMART" id="SM00829">
    <property type="entry name" value="PKS_ER"/>
    <property type="match status" value="1"/>
</dbReference>
<dbReference type="OrthoDB" id="9792162at2"/>
<keyword evidence="3" id="KW-1185">Reference proteome</keyword>